<dbReference type="AlphaFoldDB" id="A0A2T4YY86"/>
<dbReference type="EMBL" id="PZZL01000010">
    <property type="protein sequence ID" value="PTM51471.1"/>
    <property type="molecule type" value="Genomic_DNA"/>
</dbReference>
<dbReference type="InterPro" id="IPR029063">
    <property type="entry name" value="SAM-dependent_MTases_sf"/>
</dbReference>
<keyword evidence="2" id="KW-0808">Transferase</keyword>
<dbReference type="GO" id="GO:0005694">
    <property type="term" value="C:chromosome"/>
    <property type="evidence" value="ECO:0007669"/>
    <property type="project" value="TreeGrafter"/>
</dbReference>
<organism evidence="6 7">
    <name type="scientific">Phreatobacter oligotrophus</name>
    <dbReference type="NCBI Taxonomy" id="1122261"/>
    <lineage>
        <taxon>Bacteria</taxon>
        <taxon>Pseudomonadati</taxon>
        <taxon>Pseudomonadota</taxon>
        <taxon>Alphaproteobacteria</taxon>
        <taxon>Hyphomicrobiales</taxon>
        <taxon>Phreatobacteraceae</taxon>
        <taxon>Phreatobacter</taxon>
    </lineage>
</organism>
<dbReference type="Pfam" id="PF02195">
    <property type="entry name" value="ParB_N"/>
    <property type="match status" value="1"/>
</dbReference>
<keyword evidence="1 6" id="KW-0489">Methyltransferase</keyword>
<dbReference type="SUPFAM" id="SSF110849">
    <property type="entry name" value="ParB/Sulfiredoxin"/>
    <property type="match status" value="1"/>
</dbReference>
<evidence type="ECO:0000256" key="2">
    <source>
        <dbReference type="ARBA" id="ARBA00022679"/>
    </source>
</evidence>
<evidence type="ECO:0000256" key="1">
    <source>
        <dbReference type="ARBA" id="ARBA00022603"/>
    </source>
</evidence>
<dbReference type="PRINTS" id="PR00508">
    <property type="entry name" value="S21N4MTFRASE"/>
</dbReference>
<accession>A0A2T4YY86</accession>
<comment type="similarity">
    <text evidence="4">Belongs to the N(4)/N(6)-methyltransferase family.</text>
</comment>
<dbReference type="GO" id="GO:0009007">
    <property type="term" value="F:site-specific DNA-methyltransferase (adenine-specific) activity"/>
    <property type="evidence" value="ECO:0007669"/>
    <property type="project" value="UniProtKB-EC"/>
</dbReference>
<dbReference type="GO" id="GO:0008170">
    <property type="term" value="F:N-methyltransferase activity"/>
    <property type="evidence" value="ECO:0007669"/>
    <property type="project" value="InterPro"/>
</dbReference>
<comment type="catalytic activity">
    <reaction evidence="3">
        <text>a 2'-deoxyadenosine in DNA + S-adenosyl-L-methionine = an N(6)-methyl-2'-deoxyadenosine in DNA + S-adenosyl-L-homocysteine + H(+)</text>
        <dbReference type="Rhea" id="RHEA:15197"/>
        <dbReference type="Rhea" id="RHEA-COMP:12418"/>
        <dbReference type="Rhea" id="RHEA-COMP:12419"/>
        <dbReference type="ChEBI" id="CHEBI:15378"/>
        <dbReference type="ChEBI" id="CHEBI:57856"/>
        <dbReference type="ChEBI" id="CHEBI:59789"/>
        <dbReference type="ChEBI" id="CHEBI:90615"/>
        <dbReference type="ChEBI" id="CHEBI:90616"/>
        <dbReference type="EC" id="2.1.1.72"/>
    </reaction>
</comment>
<evidence type="ECO:0000259" key="5">
    <source>
        <dbReference type="SMART" id="SM00470"/>
    </source>
</evidence>
<evidence type="ECO:0000313" key="6">
    <source>
        <dbReference type="EMBL" id="PTM51471.1"/>
    </source>
</evidence>
<feature type="domain" description="ParB-like N-terminal" evidence="5">
    <location>
        <begin position="16"/>
        <end position="102"/>
    </location>
</feature>
<dbReference type="PIRSF" id="PIRSF036758">
    <property type="entry name" value="Aden_M_ParB"/>
    <property type="match status" value="1"/>
</dbReference>
<dbReference type="SMART" id="SM00470">
    <property type="entry name" value="ParB"/>
    <property type="match status" value="1"/>
</dbReference>
<evidence type="ECO:0000313" key="7">
    <source>
        <dbReference type="Proteomes" id="UP000241808"/>
    </source>
</evidence>
<dbReference type="InterPro" id="IPR050336">
    <property type="entry name" value="Chromosome_partition/occlusion"/>
</dbReference>
<dbReference type="InterPro" id="IPR003115">
    <property type="entry name" value="ParB_N"/>
</dbReference>
<dbReference type="GO" id="GO:0003677">
    <property type="term" value="F:DNA binding"/>
    <property type="evidence" value="ECO:0007669"/>
    <property type="project" value="InterPro"/>
</dbReference>
<dbReference type="SUPFAM" id="SSF53335">
    <property type="entry name" value="S-adenosyl-L-methionine-dependent methyltransferases"/>
    <property type="match status" value="1"/>
</dbReference>
<dbReference type="EC" id="2.1.1.-" evidence="4"/>
<dbReference type="OrthoDB" id="7806498at2"/>
<sequence length="452" mass="48816">MKLRPEIHIPPGLRPLLRDIKTIRPNDRNARTHKKGHVKALANQITAVGFNSAIMVDREGRILAGHARHAAAILLGMTEVPVVVLDGLTEAQMRAFMLGDNQLATLAGWDRGILAEDFAYLNGELPSLGITFADLGFAVGEVNAVSEDRGAILGGDPADALPKPAKIVVTELGQTWHLGPLGHRVCCGDSRSVDEVNRLMAGERAAMAFVDKPYNRQVNGHVLGRGSNEHTEFAMGSGEMSPAEFRAFALATDQAIKAAMKDGGLVYSCIDWASLPMFMEVGLEVYGSILNVIVWNKTNAGQGSFYRSQHEFIALFKVGEAAHTNAIELGKHGRNRSNVWTYPGANTFRKGRMADLAAHPTVKPVAMVADAIRDCTLPGEIVLDTFLGSGTTLLAAEKVGRRCVGVEIEPKFVDVAIRRWQAFTGLDAICADTGKTFDEIEAERLPKTDTAA</sequence>
<evidence type="ECO:0000256" key="4">
    <source>
        <dbReference type="RuleBase" id="RU362026"/>
    </source>
</evidence>
<dbReference type="Gene3D" id="3.40.50.150">
    <property type="entry name" value="Vaccinia Virus protein VP39"/>
    <property type="match status" value="1"/>
</dbReference>
<dbReference type="PANTHER" id="PTHR33375:SF1">
    <property type="entry name" value="CHROMOSOME-PARTITIONING PROTEIN PARB-RELATED"/>
    <property type="match status" value="1"/>
</dbReference>
<dbReference type="InterPro" id="IPR001091">
    <property type="entry name" value="RM_Methyltransferase"/>
</dbReference>
<dbReference type="Proteomes" id="UP000241808">
    <property type="component" value="Unassembled WGS sequence"/>
</dbReference>
<dbReference type="GO" id="GO:0007059">
    <property type="term" value="P:chromosome segregation"/>
    <property type="evidence" value="ECO:0007669"/>
    <property type="project" value="TreeGrafter"/>
</dbReference>
<dbReference type="GO" id="GO:0032259">
    <property type="term" value="P:methylation"/>
    <property type="evidence" value="ECO:0007669"/>
    <property type="project" value="UniProtKB-KW"/>
</dbReference>
<dbReference type="Gene3D" id="3.90.1530.10">
    <property type="entry name" value="Conserved hypothetical protein from pyrococcus furiosus pfu- 392566-001, ParB domain"/>
    <property type="match status" value="1"/>
</dbReference>
<dbReference type="InterPro" id="IPR036086">
    <property type="entry name" value="ParB/Sulfiredoxin_sf"/>
</dbReference>
<dbReference type="CDD" id="cd16403">
    <property type="entry name" value="ParB_N_like_MT"/>
    <property type="match status" value="1"/>
</dbReference>
<proteinExistence type="inferred from homology"/>
<dbReference type="RefSeq" id="WP_108179147.1">
    <property type="nucleotide sequence ID" value="NZ_PZZL01000010.1"/>
</dbReference>
<dbReference type="Pfam" id="PF01555">
    <property type="entry name" value="N6_N4_Mtase"/>
    <property type="match status" value="1"/>
</dbReference>
<comment type="caution">
    <text evidence="6">The sequence shown here is derived from an EMBL/GenBank/DDBJ whole genome shotgun (WGS) entry which is preliminary data.</text>
</comment>
<name>A0A2T4YY86_9HYPH</name>
<dbReference type="InterPro" id="IPR015840">
    <property type="entry name" value="DNA_MeTrfase_ParB"/>
</dbReference>
<dbReference type="InterPro" id="IPR002941">
    <property type="entry name" value="DNA_methylase_N4/N6"/>
</dbReference>
<gene>
    <name evidence="6" type="ORF">C8P69_110137</name>
</gene>
<dbReference type="PANTHER" id="PTHR33375">
    <property type="entry name" value="CHROMOSOME-PARTITIONING PROTEIN PARB-RELATED"/>
    <property type="match status" value="1"/>
</dbReference>
<dbReference type="GO" id="GO:0045881">
    <property type="term" value="P:positive regulation of sporulation resulting in formation of a cellular spore"/>
    <property type="evidence" value="ECO:0007669"/>
    <property type="project" value="TreeGrafter"/>
</dbReference>
<keyword evidence="7" id="KW-1185">Reference proteome</keyword>
<evidence type="ECO:0000256" key="3">
    <source>
        <dbReference type="ARBA" id="ARBA00047942"/>
    </source>
</evidence>
<reference evidence="6 7" key="1">
    <citation type="submission" date="2018-04" db="EMBL/GenBank/DDBJ databases">
        <title>Genomic Encyclopedia of Archaeal and Bacterial Type Strains, Phase II (KMG-II): from individual species to whole genera.</title>
        <authorList>
            <person name="Goeker M."/>
        </authorList>
    </citation>
    <scope>NUCLEOTIDE SEQUENCE [LARGE SCALE GENOMIC DNA]</scope>
    <source>
        <strain evidence="6 7">DSM 25521</strain>
    </source>
</reference>
<protein>
    <recommendedName>
        <fullName evidence="4">Methyltransferase</fullName>
        <ecNumber evidence="4">2.1.1.-</ecNumber>
    </recommendedName>
</protein>